<dbReference type="Gene3D" id="3.40.109.10">
    <property type="entry name" value="NADH Oxidase"/>
    <property type="match status" value="1"/>
</dbReference>
<evidence type="ECO:0000313" key="3">
    <source>
        <dbReference type="Proteomes" id="UP000037460"/>
    </source>
</evidence>
<protein>
    <submittedName>
        <fullName evidence="2">Nitroreductase</fullName>
    </submittedName>
</protein>
<dbReference type="Proteomes" id="UP000037460">
    <property type="component" value="Unassembled WGS sequence"/>
</dbReference>
<dbReference type="GO" id="GO:0016491">
    <property type="term" value="F:oxidoreductase activity"/>
    <property type="evidence" value="ECO:0007669"/>
    <property type="project" value="InterPro"/>
</dbReference>
<dbReference type="InterPro" id="IPR052530">
    <property type="entry name" value="NAD(P)H_nitroreductase"/>
</dbReference>
<gene>
    <name evidence="2" type="ORF">Ctob_003977</name>
</gene>
<dbReference type="SUPFAM" id="SSF55469">
    <property type="entry name" value="FMN-dependent nitroreductase-like"/>
    <property type="match status" value="1"/>
</dbReference>
<sequence length="171" mass="18502">MRVKEYDSRPVPPDSIRRALDAAILAPNHFLTEPWRFYELGPTARQAVGALNPAKQEVFAKVPGWMMVTVAASEYAADGSLSTKKGLEDHAATACAVQNFMLSLAAEGLGTKWMTGALGIVPEKLMDLAGVNATAERFMGMVWYGYPQTQLESLTAPARKLGVEGVYKVLA</sequence>
<name>A0A0M0JGM4_9EUKA</name>
<dbReference type="PANTHER" id="PTHR43821:SF1">
    <property type="entry name" value="NAD(P)H NITROREDUCTASE YDJA-RELATED"/>
    <property type="match status" value="1"/>
</dbReference>
<proteinExistence type="predicted"/>
<comment type="caution">
    <text evidence="2">The sequence shown here is derived from an EMBL/GenBank/DDBJ whole genome shotgun (WGS) entry which is preliminary data.</text>
</comment>
<dbReference type="InterPro" id="IPR000415">
    <property type="entry name" value="Nitroreductase-like"/>
</dbReference>
<dbReference type="EMBL" id="JWZX01002932">
    <property type="protein sequence ID" value="KOO25766.1"/>
    <property type="molecule type" value="Genomic_DNA"/>
</dbReference>
<dbReference type="Pfam" id="PF00881">
    <property type="entry name" value="Nitroreductase"/>
    <property type="match status" value="1"/>
</dbReference>
<evidence type="ECO:0000313" key="2">
    <source>
        <dbReference type="EMBL" id="KOO25766.1"/>
    </source>
</evidence>
<dbReference type="InterPro" id="IPR029479">
    <property type="entry name" value="Nitroreductase"/>
</dbReference>
<dbReference type="OrthoDB" id="26525at2759"/>
<dbReference type="AlphaFoldDB" id="A0A0M0JGM4"/>
<keyword evidence="3" id="KW-1185">Reference proteome</keyword>
<evidence type="ECO:0000259" key="1">
    <source>
        <dbReference type="Pfam" id="PF00881"/>
    </source>
</evidence>
<accession>A0A0M0JGM4</accession>
<dbReference type="PANTHER" id="PTHR43821">
    <property type="entry name" value="NAD(P)H NITROREDUCTASE YDJA-RELATED"/>
    <property type="match status" value="1"/>
</dbReference>
<reference evidence="3" key="1">
    <citation type="journal article" date="2015" name="PLoS Genet.">
        <title>Genome Sequence and Transcriptome Analyses of Chrysochromulina tobin: Metabolic Tools for Enhanced Algal Fitness in the Prominent Order Prymnesiales (Haptophyceae).</title>
        <authorList>
            <person name="Hovde B.T."/>
            <person name="Deodato C.R."/>
            <person name="Hunsperger H.M."/>
            <person name="Ryken S.A."/>
            <person name="Yost W."/>
            <person name="Jha R.K."/>
            <person name="Patterson J."/>
            <person name="Monnat R.J. Jr."/>
            <person name="Barlow S.B."/>
            <person name="Starkenburg S.R."/>
            <person name="Cattolico R.A."/>
        </authorList>
    </citation>
    <scope>NUCLEOTIDE SEQUENCE</scope>
    <source>
        <strain evidence="3">CCMP291</strain>
    </source>
</reference>
<feature type="domain" description="Nitroreductase" evidence="1">
    <location>
        <begin position="3"/>
        <end position="146"/>
    </location>
</feature>
<organism evidence="2 3">
    <name type="scientific">Chrysochromulina tobinii</name>
    <dbReference type="NCBI Taxonomy" id="1460289"/>
    <lineage>
        <taxon>Eukaryota</taxon>
        <taxon>Haptista</taxon>
        <taxon>Haptophyta</taxon>
        <taxon>Prymnesiophyceae</taxon>
        <taxon>Prymnesiales</taxon>
        <taxon>Chrysochromulinaceae</taxon>
        <taxon>Chrysochromulina</taxon>
    </lineage>
</organism>